<dbReference type="PANTHER" id="PTHR43877">
    <property type="entry name" value="AMINOALKYLPHOSPHONATE N-ACETYLTRANSFERASE-RELATED-RELATED"/>
    <property type="match status" value="1"/>
</dbReference>
<evidence type="ECO:0000256" key="1">
    <source>
        <dbReference type="ARBA" id="ARBA00022679"/>
    </source>
</evidence>
<dbReference type="AlphaFoldDB" id="A0A251Y1P1"/>
<dbReference type="InterPro" id="IPR016181">
    <property type="entry name" value="Acyl_CoA_acyltransferase"/>
</dbReference>
<dbReference type="CDD" id="cd04301">
    <property type="entry name" value="NAT_SF"/>
    <property type="match status" value="2"/>
</dbReference>
<dbReference type="PANTHER" id="PTHR43877:SF2">
    <property type="entry name" value="AMINOALKYLPHOSPHONATE N-ACETYLTRANSFERASE-RELATED"/>
    <property type="match status" value="1"/>
</dbReference>
<dbReference type="SUPFAM" id="SSF55729">
    <property type="entry name" value="Acyl-CoA N-acyltransferases (Nat)"/>
    <property type="match status" value="2"/>
</dbReference>
<dbReference type="Pfam" id="PF13508">
    <property type="entry name" value="Acetyltransf_7"/>
    <property type="match status" value="1"/>
</dbReference>
<reference evidence="4 5" key="1">
    <citation type="submission" date="2016-08" db="EMBL/GenBank/DDBJ databases">
        <title>Genome sequence of Clavibacter michiganensis spp strain CFBP7494.</title>
        <authorList>
            <person name="Thapa S.P."/>
            <person name="Coaker G."/>
            <person name="Jacques M.-A."/>
        </authorList>
    </citation>
    <scope>NUCLEOTIDE SEQUENCE [LARGE SCALE GENOMIC DNA]</scope>
    <source>
        <strain evidence="4">CFBP7494</strain>
    </source>
</reference>
<evidence type="ECO:0000313" key="5">
    <source>
        <dbReference type="Proteomes" id="UP000194837"/>
    </source>
</evidence>
<dbReference type="InterPro" id="IPR050832">
    <property type="entry name" value="Bact_Acetyltransf"/>
</dbReference>
<accession>A0A251Y1P1</accession>
<name>A0A251Y1P1_9MICO</name>
<protein>
    <submittedName>
        <fullName evidence="4">Putative N-acetyltransferase YsnE</fullName>
    </submittedName>
</protein>
<sequence>MAPSARHRSSVSTGGPVLRWGVLTVTPESPRQDDVLPLLRQADDFALALYPAENYHALDVGDLERPGVTFLVARHDGRALGTAAVVDGGDGSAELKRVFVTDAARGLGVGRALLVAAEDRARALGAHVMRLETGLPQTAAIAMYERGGYRHVPRFGKYAEDPTSVCMERDLRADPGPLPRWILRPALPDDATWMAELRAVVLRPDLERLGRWDPVRVRRRFLDGWAAARTSVIRVGGRDAGLIARRDEPDAHWIEHFYLDPAVQGEGVGGEVLRDLMARHDDGRPFRLDVLQGSAARRLYERAGFRVEREDAVDVWLVARTADGPR</sequence>
<dbReference type="Pfam" id="PF00583">
    <property type="entry name" value="Acetyltransf_1"/>
    <property type="match status" value="1"/>
</dbReference>
<keyword evidence="2" id="KW-0012">Acyltransferase</keyword>
<organism evidence="4 5">
    <name type="scientific">Clavibacter michiganensis</name>
    <dbReference type="NCBI Taxonomy" id="28447"/>
    <lineage>
        <taxon>Bacteria</taxon>
        <taxon>Bacillati</taxon>
        <taxon>Actinomycetota</taxon>
        <taxon>Actinomycetes</taxon>
        <taxon>Micrococcales</taxon>
        <taxon>Microbacteriaceae</taxon>
        <taxon>Clavibacter</taxon>
    </lineage>
</organism>
<proteinExistence type="predicted"/>
<evidence type="ECO:0000256" key="2">
    <source>
        <dbReference type="ARBA" id="ARBA00023315"/>
    </source>
</evidence>
<comment type="caution">
    <text evidence="4">The sequence shown here is derived from an EMBL/GenBank/DDBJ whole genome shotgun (WGS) entry which is preliminary data.</text>
</comment>
<feature type="domain" description="N-acetyltransferase" evidence="3">
    <location>
        <begin position="181"/>
        <end position="323"/>
    </location>
</feature>
<dbReference type="InterPro" id="IPR000182">
    <property type="entry name" value="GNAT_dom"/>
</dbReference>
<dbReference type="Proteomes" id="UP000194837">
    <property type="component" value="Unassembled WGS sequence"/>
</dbReference>
<dbReference type="EMBL" id="MDJW01000015">
    <property type="protein sequence ID" value="OUE17858.1"/>
    <property type="molecule type" value="Genomic_DNA"/>
</dbReference>
<dbReference type="PROSITE" id="PS51186">
    <property type="entry name" value="GNAT"/>
    <property type="match status" value="2"/>
</dbReference>
<dbReference type="GO" id="GO:0016747">
    <property type="term" value="F:acyltransferase activity, transferring groups other than amino-acyl groups"/>
    <property type="evidence" value="ECO:0007669"/>
    <property type="project" value="InterPro"/>
</dbReference>
<feature type="domain" description="N-acetyltransferase" evidence="3">
    <location>
        <begin position="23"/>
        <end position="172"/>
    </location>
</feature>
<evidence type="ECO:0000313" key="4">
    <source>
        <dbReference type="EMBL" id="OUE17858.1"/>
    </source>
</evidence>
<evidence type="ECO:0000259" key="3">
    <source>
        <dbReference type="PROSITE" id="PS51186"/>
    </source>
</evidence>
<keyword evidence="1 4" id="KW-0808">Transferase</keyword>
<dbReference type="Gene3D" id="3.40.630.30">
    <property type="match status" value="2"/>
</dbReference>
<gene>
    <name evidence="4" type="primary">ysnE</name>
    <name evidence="4" type="ORF">BFL34_03109</name>
</gene>